<keyword evidence="3" id="KW-1185">Reference proteome</keyword>
<dbReference type="AlphaFoldDB" id="A0A6V8KV42"/>
<dbReference type="Pfam" id="PF22733">
    <property type="entry name" value="NNH1"/>
    <property type="match status" value="1"/>
</dbReference>
<name>A0A6V8KV42_9ACTN</name>
<feature type="domain" description="NACHT N-terminal Helical" evidence="1">
    <location>
        <begin position="31"/>
        <end position="209"/>
    </location>
</feature>
<evidence type="ECO:0000259" key="1">
    <source>
        <dbReference type="Pfam" id="PF22733"/>
    </source>
</evidence>
<evidence type="ECO:0000313" key="2">
    <source>
        <dbReference type="EMBL" id="GFJ88942.1"/>
    </source>
</evidence>
<reference evidence="2 3" key="1">
    <citation type="submission" date="2020-03" db="EMBL/GenBank/DDBJ databases">
        <title>Whole genome shotgun sequence of Phytohabitans rumicis NBRC 108638.</title>
        <authorList>
            <person name="Komaki H."/>
            <person name="Tamura T."/>
        </authorList>
    </citation>
    <scope>NUCLEOTIDE SEQUENCE [LARGE SCALE GENOMIC DNA]</scope>
    <source>
        <strain evidence="2 3">NBRC 108638</strain>
    </source>
</reference>
<evidence type="ECO:0000313" key="3">
    <source>
        <dbReference type="Proteomes" id="UP000482960"/>
    </source>
</evidence>
<gene>
    <name evidence="2" type="ORF">Prum_025840</name>
</gene>
<dbReference type="Proteomes" id="UP000482960">
    <property type="component" value="Unassembled WGS sequence"/>
</dbReference>
<proteinExistence type="predicted"/>
<reference evidence="2 3" key="2">
    <citation type="submission" date="2020-03" db="EMBL/GenBank/DDBJ databases">
        <authorList>
            <person name="Ichikawa N."/>
            <person name="Kimura A."/>
            <person name="Kitahashi Y."/>
            <person name="Uohara A."/>
        </authorList>
    </citation>
    <scope>NUCLEOTIDE SEQUENCE [LARGE SCALE GENOMIC DNA]</scope>
    <source>
        <strain evidence="2 3">NBRC 108638</strain>
    </source>
</reference>
<dbReference type="EMBL" id="BLPG01000001">
    <property type="protein sequence ID" value="GFJ88942.1"/>
    <property type="molecule type" value="Genomic_DNA"/>
</dbReference>
<organism evidence="2 3">
    <name type="scientific">Phytohabitans rumicis</name>
    <dbReference type="NCBI Taxonomy" id="1076125"/>
    <lineage>
        <taxon>Bacteria</taxon>
        <taxon>Bacillati</taxon>
        <taxon>Actinomycetota</taxon>
        <taxon>Actinomycetes</taxon>
        <taxon>Micromonosporales</taxon>
        <taxon>Micromonosporaceae</taxon>
    </lineage>
</organism>
<dbReference type="InterPro" id="IPR054547">
    <property type="entry name" value="NNH1"/>
</dbReference>
<accession>A0A6V8KV42</accession>
<comment type="caution">
    <text evidence="2">The sequence shown here is derived from an EMBL/GenBank/DDBJ whole genome shotgun (WGS) entry which is preliminary data.</text>
</comment>
<sequence>MQAIGPRLRAMSQDLVSLCHPRLVPGLEVAAIALGAAVAKAACGVWLGDHKLASSVGESVIDLAAQRLTSVREQRQFRRVWDQAAELIAERVEPLVEREFRDLPPHERVAALDAVRDTFQVAALTEDDLFKQDLDAGYLDRYLRAQDPDRVRRAGLADAAVRLYDLVLRECSAYAIEVARTLPGSGAAGVAELLRRDRQILDDLGTVLARLPERRGVVDFERDYRQLVANRLDQVEFFGATLSESSRRYPLSVAYLSLTASTAAAPRRSARRSPSRSSG</sequence>
<protein>
    <recommendedName>
        <fullName evidence="1">NACHT N-terminal Helical domain-containing protein</fullName>
    </recommendedName>
</protein>